<dbReference type="PIRSF" id="PIRSF039099">
    <property type="entry name" value="APP-BP1"/>
    <property type="match status" value="1"/>
</dbReference>
<keyword evidence="8" id="KW-1185">Reference proteome</keyword>
<evidence type="ECO:0000256" key="3">
    <source>
        <dbReference type="ARBA" id="ARBA00022786"/>
    </source>
</evidence>
<dbReference type="STRING" id="2903.R1DTN3"/>
<dbReference type="RefSeq" id="XP_005764523.1">
    <property type="nucleotide sequence ID" value="XM_005764466.1"/>
</dbReference>
<evidence type="ECO:0000256" key="2">
    <source>
        <dbReference type="ARBA" id="ARBA00006868"/>
    </source>
</evidence>
<dbReference type="Pfam" id="PF00899">
    <property type="entry name" value="ThiF"/>
    <property type="match status" value="1"/>
</dbReference>
<protein>
    <recommendedName>
        <fullName evidence="4">NEDD8-activating enzyme E1 regulatory subunit</fullName>
    </recommendedName>
</protein>
<reference evidence="8" key="1">
    <citation type="journal article" date="2013" name="Nature">
        <title>Pan genome of the phytoplankton Emiliania underpins its global distribution.</title>
        <authorList>
            <person name="Read B.A."/>
            <person name="Kegel J."/>
            <person name="Klute M.J."/>
            <person name="Kuo A."/>
            <person name="Lefebvre S.C."/>
            <person name="Maumus F."/>
            <person name="Mayer C."/>
            <person name="Miller J."/>
            <person name="Monier A."/>
            <person name="Salamov A."/>
            <person name="Young J."/>
            <person name="Aguilar M."/>
            <person name="Claverie J.M."/>
            <person name="Frickenhaus S."/>
            <person name="Gonzalez K."/>
            <person name="Herman E.K."/>
            <person name="Lin Y.C."/>
            <person name="Napier J."/>
            <person name="Ogata H."/>
            <person name="Sarno A.F."/>
            <person name="Shmutz J."/>
            <person name="Schroeder D."/>
            <person name="de Vargas C."/>
            <person name="Verret F."/>
            <person name="von Dassow P."/>
            <person name="Valentin K."/>
            <person name="Van de Peer Y."/>
            <person name="Wheeler G."/>
            <person name="Dacks J.B."/>
            <person name="Delwiche C.F."/>
            <person name="Dyhrman S.T."/>
            <person name="Glockner G."/>
            <person name="John U."/>
            <person name="Richards T."/>
            <person name="Worden A.Z."/>
            <person name="Zhang X."/>
            <person name="Grigoriev I.V."/>
            <person name="Allen A.E."/>
            <person name="Bidle K."/>
            <person name="Borodovsky M."/>
            <person name="Bowler C."/>
            <person name="Brownlee C."/>
            <person name="Cock J.M."/>
            <person name="Elias M."/>
            <person name="Gladyshev V.N."/>
            <person name="Groth M."/>
            <person name="Guda C."/>
            <person name="Hadaegh A."/>
            <person name="Iglesias-Rodriguez M.D."/>
            <person name="Jenkins J."/>
            <person name="Jones B.M."/>
            <person name="Lawson T."/>
            <person name="Leese F."/>
            <person name="Lindquist E."/>
            <person name="Lobanov A."/>
            <person name="Lomsadze A."/>
            <person name="Malik S.B."/>
            <person name="Marsh M.E."/>
            <person name="Mackinder L."/>
            <person name="Mock T."/>
            <person name="Mueller-Roeber B."/>
            <person name="Pagarete A."/>
            <person name="Parker M."/>
            <person name="Probert I."/>
            <person name="Quesneville H."/>
            <person name="Raines C."/>
            <person name="Rensing S.A."/>
            <person name="Riano-Pachon D.M."/>
            <person name="Richier S."/>
            <person name="Rokitta S."/>
            <person name="Shiraiwa Y."/>
            <person name="Soanes D.M."/>
            <person name="van der Giezen M."/>
            <person name="Wahlund T.M."/>
            <person name="Williams B."/>
            <person name="Wilson W."/>
            <person name="Wolfe G."/>
            <person name="Wurch L.L."/>
        </authorList>
    </citation>
    <scope>NUCLEOTIDE SEQUENCE</scope>
</reference>
<evidence type="ECO:0000313" key="8">
    <source>
        <dbReference type="Proteomes" id="UP000013827"/>
    </source>
</evidence>
<feature type="compositionally biased region" description="Basic and acidic residues" evidence="5">
    <location>
        <begin position="333"/>
        <end position="349"/>
    </location>
</feature>
<dbReference type="Proteomes" id="UP000013827">
    <property type="component" value="Unassembled WGS sequence"/>
</dbReference>
<organism evidence="7 8">
    <name type="scientific">Emiliania huxleyi (strain CCMP1516)</name>
    <dbReference type="NCBI Taxonomy" id="280463"/>
    <lineage>
        <taxon>Eukaryota</taxon>
        <taxon>Haptista</taxon>
        <taxon>Haptophyta</taxon>
        <taxon>Prymnesiophyceae</taxon>
        <taxon>Isochrysidales</taxon>
        <taxon>Noelaerhabdaceae</taxon>
        <taxon>Emiliania</taxon>
    </lineage>
</organism>
<evidence type="ECO:0000259" key="6">
    <source>
        <dbReference type="Pfam" id="PF00899"/>
    </source>
</evidence>
<dbReference type="PaxDb" id="2903-EOD12094"/>
<dbReference type="PANTHER" id="PTHR10953:SF29">
    <property type="entry name" value="NEDD8-ACTIVATING ENZYME E1 REGULATORY SUBUNIT"/>
    <property type="match status" value="1"/>
</dbReference>
<keyword evidence="3 4" id="KW-0833">Ubl conjugation pathway</keyword>
<accession>A0A0D3ILF9</accession>
<dbReference type="GeneID" id="17258325"/>
<comment type="pathway">
    <text evidence="1 4">Protein modification; protein neddylation.</text>
</comment>
<reference evidence="7" key="2">
    <citation type="submission" date="2024-10" db="UniProtKB">
        <authorList>
            <consortium name="EnsemblProtists"/>
        </authorList>
    </citation>
    <scope>IDENTIFICATION</scope>
</reference>
<dbReference type="InterPro" id="IPR035985">
    <property type="entry name" value="Ubiquitin-activating_enz"/>
</dbReference>
<dbReference type="UniPathway" id="UPA00885"/>
<evidence type="ECO:0000256" key="5">
    <source>
        <dbReference type="SAM" id="MobiDB-lite"/>
    </source>
</evidence>
<dbReference type="InterPro" id="IPR045886">
    <property type="entry name" value="ThiF/MoeB/HesA"/>
</dbReference>
<feature type="region of interest" description="Disordered" evidence="5">
    <location>
        <begin position="333"/>
        <end position="362"/>
    </location>
</feature>
<evidence type="ECO:0000256" key="4">
    <source>
        <dbReference type="PIRNR" id="PIRNR039099"/>
    </source>
</evidence>
<dbReference type="Gene3D" id="3.40.50.720">
    <property type="entry name" value="NAD(P)-binding Rossmann-like Domain"/>
    <property type="match status" value="2"/>
</dbReference>
<evidence type="ECO:0000256" key="1">
    <source>
        <dbReference type="ARBA" id="ARBA00005032"/>
    </source>
</evidence>
<dbReference type="GO" id="GO:0019781">
    <property type="term" value="F:NEDD8 activating enzyme activity"/>
    <property type="evidence" value="ECO:0007669"/>
    <property type="project" value="UniProtKB-UniRule"/>
</dbReference>
<dbReference type="SUPFAM" id="SSF69572">
    <property type="entry name" value="Activating enzymes of the ubiquitin-like proteins"/>
    <property type="match status" value="1"/>
</dbReference>
<dbReference type="GO" id="GO:0005737">
    <property type="term" value="C:cytoplasm"/>
    <property type="evidence" value="ECO:0007669"/>
    <property type="project" value="TreeGrafter"/>
</dbReference>
<dbReference type="InterPro" id="IPR030667">
    <property type="entry name" value="APP-BP1"/>
</dbReference>
<dbReference type="OMA" id="KLITHQY"/>
<dbReference type="AlphaFoldDB" id="A0A0D3ILF9"/>
<proteinExistence type="inferred from homology"/>
<feature type="domain" description="THIF-type NAD/FAD binding fold" evidence="6">
    <location>
        <begin position="11"/>
        <end position="507"/>
    </location>
</feature>
<dbReference type="KEGG" id="ehx:EMIHUDRAFT_427944"/>
<evidence type="ECO:0000313" key="7">
    <source>
        <dbReference type="EnsemblProtists" id="EOD12094"/>
    </source>
</evidence>
<sequence length="520" mass="56504">MAPDNEKRKRYDRQLRLWGEHGQAAMEDCSVCLLNGTGAGTEALKNLVLPGIGSFTVVDGAVVTEADLGNNFFVEQRDLRTSRAACVTRLLQELNEHVSGAFVAEDIAQVLSSRPDFLHSFGLVIATQLPSRELCEVARICADRSIPLIALHVHGFFGYLRLALPEHVVVESHPAHAMLDLRVLAPPAELRSLVADRFASLAALPDAEFSHVPYVVLLLHAVEEWSAAHAGAHPSSYAQKKEVRALLETYRRPHLLSDTNIEEALAAANTALSRPEPSRDLSSLLASARGQRTLLSFWLMAASLQAYVAGTRLVPLGALPDMTADTATYVQLQEHHQPSSRSLDLETSRPRAPPPQSSPELTRFCKNAPHLAVLRFRSVEEEYAADAPVAAELTRALAADDPSCAILYILLRASQAFAAQRGHAPGFADADVESDMPALRLCVAEQLKRLGLNGERPCPVSDDWVAEYCRWGGAETHNIASVLGGVAAQEAIKAVTRQYVPLNNTFLFNGSNGVTAVYEL</sequence>
<dbReference type="eggNOG" id="KOG2016">
    <property type="taxonomic scope" value="Eukaryota"/>
</dbReference>
<dbReference type="HOGENOM" id="CLU_019618_2_1_1"/>
<dbReference type="PANTHER" id="PTHR10953">
    <property type="entry name" value="UBIQUITIN-ACTIVATING ENZYME E1"/>
    <property type="match status" value="1"/>
</dbReference>
<dbReference type="InterPro" id="IPR000594">
    <property type="entry name" value="ThiF_NAD_FAD-bd"/>
</dbReference>
<dbReference type="GO" id="GO:0045116">
    <property type="term" value="P:protein neddylation"/>
    <property type="evidence" value="ECO:0007669"/>
    <property type="project" value="UniProtKB-UniRule"/>
</dbReference>
<comment type="similarity">
    <text evidence="2 4">Belongs to the ubiquitin-activating E1 family. ULA1 subfamily.</text>
</comment>
<dbReference type="EnsemblProtists" id="EOD12094">
    <property type="protein sequence ID" value="EOD12094"/>
    <property type="gene ID" value="EMIHUDRAFT_427944"/>
</dbReference>
<name>A0A0D3ILF9_EMIH1</name>